<dbReference type="Gene3D" id="1.20.5.1930">
    <property type="match status" value="1"/>
</dbReference>
<dbReference type="Gene3D" id="3.30.565.10">
    <property type="entry name" value="Histidine kinase-like ATPase, C-terminal domain"/>
    <property type="match status" value="1"/>
</dbReference>
<dbReference type="EMBL" id="CP021252">
    <property type="protein sequence ID" value="ART20191.1"/>
    <property type="molecule type" value="Genomic_DNA"/>
</dbReference>
<evidence type="ECO:0000259" key="10">
    <source>
        <dbReference type="Pfam" id="PF07730"/>
    </source>
</evidence>
<evidence type="ECO:0000256" key="2">
    <source>
        <dbReference type="ARBA" id="ARBA00012438"/>
    </source>
</evidence>
<keyword evidence="5" id="KW-0547">Nucleotide-binding</keyword>
<dbReference type="GO" id="GO:0046983">
    <property type="term" value="F:protein dimerization activity"/>
    <property type="evidence" value="ECO:0007669"/>
    <property type="project" value="InterPro"/>
</dbReference>
<dbReference type="PANTHER" id="PTHR24421:SF10">
    <property type="entry name" value="NITRATE_NITRITE SENSOR PROTEIN NARQ"/>
    <property type="match status" value="1"/>
</dbReference>
<dbReference type="KEGG" id="cstr:CBE89_00720"/>
<dbReference type="SUPFAM" id="SSF55874">
    <property type="entry name" value="ATPase domain of HSP90 chaperone/DNA topoisomerase II/histidine kinase"/>
    <property type="match status" value="1"/>
</dbReference>
<feature type="transmembrane region" description="Helical" evidence="9">
    <location>
        <begin position="93"/>
        <end position="110"/>
    </location>
</feature>
<evidence type="ECO:0000256" key="7">
    <source>
        <dbReference type="ARBA" id="ARBA00022840"/>
    </source>
</evidence>
<organism evidence="11 12">
    <name type="scientific">Corynebacterium striatum</name>
    <dbReference type="NCBI Taxonomy" id="43770"/>
    <lineage>
        <taxon>Bacteria</taxon>
        <taxon>Bacillati</taxon>
        <taxon>Actinomycetota</taxon>
        <taxon>Actinomycetes</taxon>
        <taxon>Mycobacteriales</taxon>
        <taxon>Corynebacteriaceae</taxon>
        <taxon>Corynebacterium</taxon>
    </lineage>
</organism>
<keyword evidence="9" id="KW-0812">Transmembrane</keyword>
<feature type="transmembrane region" description="Helical" evidence="9">
    <location>
        <begin position="68"/>
        <end position="87"/>
    </location>
</feature>
<proteinExistence type="predicted"/>
<evidence type="ECO:0000256" key="5">
    <source>
        <dbReference type="ARBA" id="ARBA00022741"/>
    </source>
</evidence>
<keyword evidence="3" id="KW-0597">Phosphoprotein</keyword>
<keyword evidence="9" id="KW-1133">Transmembrane helix</keyword>
<keyword evidence="4" id="KW-0808">Transferase</keyword>
<dbReference type="EC" id="2.7.13.3" evidence="2"/>
<protein>
    <recommendedName>
        <fullName evidence="2">histidine kinase</fullName>
        <ecNumber evidence="2">2.7.13.3</ecNumber>
    </recommendedName>
</protein>
<evidence type="ECO:0000256" key="9">
    <source>
        <dbReference type="SAM" id="Phobius"/>
    </source>
</evidence>
<evidence type="ECO:0000256" key="3">
    <source>
        <dbReference type="ARBA" id="ARBA00022553"/>
    </source>
</evidence>
<sequence>MGAAAIMLTIALSRASEIPTKSTVITCVVVSLSAVALAMYRLFGEFALGFASLLAVVPLIWPDHVDPVYAVPFVLSAMYLVSAYSPRSHHHPWLAWFLVYFAISPIISLTRLASDQNFGRDFLQVAGMLLIIWAALGFFWQLGLGKRRRKEHLEILQQRAELAAVIERNRIAREMHDIVAHTLSGITALADGGRYLAKDNPEVAIETLQTISLESRKAVGDMRGLLSVLRDGDSREAISTPGTAELQTLISEARQKGVDLTVEGLSEVPDDLPALAQFTVYRVCQELITNILRYSADGKGELKFEVDSKWLSISSRNRSSNNEDTGGLGLTGMQERVHAHNGILHVNRGEFFEVKAAIPR</sequence>
<keyword evidence="8" id="KW-0902">Two-component regulatory system</keyword>
<dbReference type="Proteomes" id="UP000250197">
    <property type="component" value="Chromosome"/>
</dbReference>
<dbReference type="GO" id="GO:0005524">
    <property type="term" value="F:ATP binding"/>
    <property type="evidence" value="ECO:0007669"/>
    <property type="project" value="UniProtKB-KW"/>
</dbReference>
<evidence type="ECO:0000256" key="4">
    <source>
        <dbReference type="ARBA" id="ARBA00022679"/>
    </source>
</evidence>
<dbReference type="InterPro" id="IPR011712">
    <property type="entry name" value="Sig_transdc_His_kin_sub3_dim/P"/>
</dbReference>
<evidence type="ECO:0000313" key="11">
    <source>
        <dbReference type="EMBL" id="ART20191.1"/>
    </source>
</evidence>
<evidence type="ECO:0000313" key="12">
    <source>
        <dbReference type="Proteomes" id="UP000250197"/>
    </source>
</evidence>
<accession>A0A2Z2J0W6</accession>
<comment type="catalytic activity">
    <reaction evidence="1">
        <text>ATP + protein L-histidine = ADP + protein N-phospho-L-histidine.</text>
        <dbReference type="EC" id="2.7.13.3"/>
    </reaction>
</comment>
<evidence type="ECO:0000256" key="6">
    <source>
        <dbReference type="ARBA" id="ARBA00022777"/>
    </source>
</evidence>
<feature type="transmembrane region" description="Helical" evidence="9">
    <location>
        <begin position="122"/>
        <end position="142"/>
    </location>
</feature>
<dbReference type="GO" id="GO:0000155">
    <property type="term" value="F:phosphorelay sensor kinase activity"/>
    <property type="evidence" value="ECO:0007669"/>
    <property type="project" value="InterPro"/>
</dbReference>
<dbReference type="InterPro" id="IPR036890">
    <property type="entry name" value="HATPase_C_sf"/>
</dbReference>
<dbReference type="GO" id="GO:0016020">
    <property type="term" value="C:membrane"/>
    <property type="evidence" value="ECO:0007669"/>
    <property type="project" value="InterPro"/>
</dbReference>
<keyword evidence="7" id="KW-0067">ATP-binding</keyword>
<keyword evidence="6" id="KW-0418">Kinase</keyword>
<dbReference type="AlphaFoldDB" id="A0A2Z2J0W6"/>
<dbReference type="InterPro" id="IPR050482">
    <property type="entry name" value="Sensor_HK_TwoCompSys"/>
</dbReference>
<feature type="domain" description="Signal transduction histidine kinase subgroup 3 dimerisation and phosphoacceptor" evidence="10">
    <location>
        <begin position="167"/>
        <end position="232"/>
    </location>
</feature>
<dbReference type="Pfam" id="PF07730">
    <property type="entry name" value="HisKA_3"/>
    <property type="match status" value="1"/>
</dbReference>
<evidence type="ECO:0000256" key="1">
    <source>
        <dbReference type="ARBA" id="ARBA00000085"/>
    </source>
</evidence>
<reference evidence="11 12" key="1">
    <citation type="submission" date="2017-05" db="EMBL/GenBank/DDBJ databases">
        <title>Complete genome sequence of Corynebacterium striatum KC-Na-1 isolated from Neophocaena asiaeorientalis in Korea.</title>
        <authorList>
            <person name="Kim J.H."/>
            <person name="Lee K."/>
        </authorList>
    </citation>
    <scope>NUCLEOTIDE SEQUENCE [LARGE SCALE GENOMIC DNA]</scope>
    <source>
        <strain evidence="11 12">KC-Na-01</strain>
    </source>
</reference>
<dbReference type="PANTHER" id="PTHR24421">
    <property type="entry name" value="NITRATE/NITRITE SENSOR PROTEIN NARX-RELATED"/>
    <property type="match status" value="1"/>
</dbReference>
<gene>
    <name evidence="11" type="ORF">CBE89_00720</name>
</gene>
<keyword evidence="9" id="KW-0472">Membrane</keyword>
<name>A0A2Z2J0W6_CORST</name>
<evidence type="ECO:0000256" key="8">
    <source>
        <dbReference type="ARBA" id="ARBA00023012"/>
    </source>
</evidence>